<dbReference type="Gene3D" id="1.10.630.10">
    <property type="entry name" value="Cytochrome P450"/>
    <property type="match status" value="1"/>
</dbReference>
<dbReference type="InterPro" id="IPR050182">
    <property type="entry name" value="Cytochrome_P450_fam2"/>
</dbReference>
<comment type="function">
    <text evidence="2">May be involved in the metabolism of insect hormones and in the breakdown of synthetic insecticides.</text>
</comment>
<dbReference type="VEuPathDB" id="VectorBase:HLOH_049040"/>
<evidence type="ECO:0008006" key="18">
    <source>
        <dbReference type="Google" id="ProtNLM"/>
    </source>
</evidence>
<evidence type="ECO:0000256" key="12">
    <source>
        <dbReference type="ARBA" id="ARBA00023033"/>
    </source>
</evidence>
<proteinExistence type="inferred from homology"/>
<evidence type="ECO:0000313" key="17">
    <source>
        <dbReference type="Proteomes" id="UP000821853"/>
    </source>
</evidence>
<evidence type="ECO:0000256" key="1">
    <source>
        <dbReference type="ARBA" id="ARBA00001971"/>
    </source>
</evidence>
<dbReference type="PANTHER" id="PTHR24300">
    <property type="entry name" value="CYTOCHROME P450 508A4-RELATED"/>
    <property type="match status" value="1"/>
</dbReference>
<dbReference type="FunFam" id="1.10.630.10:FF:000238">
    <property type="entry name" value="Cytochrome P450 2A6"/>
    <property type="match status" value="1"/>
</dbReference>
<comment type="cofactor">
    <cofactor evidence="1 14">
        <name>heme</name>
        <dbReference type="ChEBI" id="CHEBI:30413"/>
    </cofactor>
</comment>
<keyword evidence="8" id="KW-0256">Endoplasmic reticulum</keyword>
<dbReference type="GO" id="GO:0016712">
    <property type="term" value="F:oxidoreductase activity, acting on paired donors, with incorporation or reduction of molecular oxygen, reduced flavin or flavoprotein as one donor, and incorporation of one atom of oxygen"/>
    <property type="evidence" value="ECO:0007669"/>
    <property type="project" value="TreeGrafter"/>
</dbReference>
<keyword evidence="6 14" id="KW-0349">Heme</keyword>
<dbReference type="InterPro" id="IPR036396">
    <property type="entry name" value="Cyt_P450_sf"/>
</dbReference>
<keyword evidence="12 15" id="KW-0503">Monooxygenase</keyword>
<evidence type="ECO:0000256" key="3">
    <source>
        <dbReference type="ARBA" id="ARBA00004174"/>
    </source>
</evidence>
<keyword evidence="13" id="KW-0472">Membrane</keyword>
<dbReference type="AlphaFoldDB" id="A0A9J6G9F3"/>
<evidence type="ECO:0000256" key="13">
    <source>
        <dbReference type="ARBA" id="ARBA00023136"/>
    </source>
</evidence>
<feature type="binding site" description="axial binding residue" evidence="14">
    <location>
        <position position="375"/>
    </location>
    <ligand>
        <name>heme</name>
        <dbReference type="ChEBI" id="CHEBI:30413"/>
    </ligand>
    <ligandPart>
        <name>Fe</name>
        <dbReference type="ChEBI" id="CHEBI:18248"/>
    </ligandPart>
</feature>
<dbReference type="PRINTS" id="PR00385">
    <property type="entry name" value="P450"/>
</dbReference>
<keyword evidence="10 15" id="KW-0560">Oxidoreductase</keyword>
<comment type="subcellular location">
    <subcellularLocation>
        <location evidence="4">Endoplasmic reticulum membrane</location>
        <topology evidence="4">Peripheral membrane protein</topology>
    </subcellularLocation>
    <subcellularLocation>
        <location evidence="3">Microsome membrane</location>
        <topology evidence="3">Peripheral membrane protein</topology>
    </subcellularLocation>
</comment>
<dbReference type="InterPro" id="IPR002401">
    <property type="entry name" value="Cyt_P450_E_grp-I"/>
</dbReference>
<evidence type="ECO:0000256" key="11">
    <source>
        <dbReference type="ARBA" id="ARBA00023004"/>
    </source>
</evidence>
<dbReference type="GO" id="GO:0005789">
    <property type="term" value="C:endoplasmic reticulum membrane"/>
    <property type="evidence" value="ECO:0007669"/>
    <property type="project" value="UniProtKB-SubCell"/>
</dbReference>
<keyword evidence="17" id="KW-1185">Reference proteome</keyword>
<dbReference type="InterPro" id="IPR001128">
    <property type="entry name" value="Cyt_P450"/>
</dbReference>
<comment type="caution">
    <text evidence="16">The sequence shown here is derived from an EMBL/GenBank/DDBJ whole genome shotgun (WGS) entry which is preliminary data.</text>
</comment>
<dbReference type="GO" id="GO:0005506">
    <property type="term" value="F:iron ion binding"/>
    <property type="evidence" value="ECO:0007669"/>
    <property type="project" value="InterPro"/>
</dbReference>
<comment type="similarity">
    <text evidence="5 15">Belongs to the cytochrome P450 family.</text>
</comment>
<dbReference type="GO" id="GO:0006082">
    <property type="term" value="P:organic acid metabolic process"/>
    <property type="evidence" value="ECO:0007669"/>
    <property type="project" value="TreeGrafter"/>
</dbReference>
<dbReference type="OrthoDB" id="1055148at2759"/>
<name>A0A9J6G9F3_HAELO</name>
<dbReference type="PRINTS" id="PR00463">
    <property type="entry name" value="EP450I"/>
</dbReference>
<keyword evidence="7 14" id="KW-0479">Metal-binding</keyword>
<gene>
    <name evidence="16" type="ORF">HPB48_013064</name>
</gene>
<evidence type="ECO:0000256" key="8">
    <source>
        <dbReference type="ARBA" id="ARBA00022824"/>
    </source>
</evidence>
<dbReference type="GO" id="GO:0006805">
    <property type="term" value="P:xenobiotic metabolic process"/>
    <property type="evidence" value="ECO:0007669"/>
    <property type="project" value="TreeGrafter"/>
</dbReference>
<evidence type="ECO:0000256" key="6">
    <source>
        <dbReference type="ARBA" id="ARBA00022617"/>
    </source>
</evidence>
<evidence type="ECO:0000256" key="9">
    <source>
        <dbReference type="ARBA" id="ARBA00022848"/>
    </source>
</evidence>
<accession>A0A9J6G9F3</accession>
<reference evidence="16 17" key="1">
    <citation type="journal article" date="2020" name="Cell">
        <title>Large-Scale Comparative Analyses of Tick Genomes Elucidate Their Genetic Diversity and Vector Capacities.</title>
        <authorList>
            <consortium name="Tick Genome and Microbiome Consortium (TIGMIC)"/>
            <person name="Jia N."/>
            <person name="Wang J."/>
            <person name="Shi W."/>
            <person name="Du L."/>
            <person name="Sun Y."/>
            <person name="Zhan W."/>
            <person name="Jiang J.F."/>
            <person name="Wang Q."/>
            <person name="Zhang B."/>
            <person name="Ji P."/>
            <person name="Bell-Sakyi L."/>
            <person name="Cui X.M."/>
            <person name="Yuan T.T."/>
            <person name="Jiang B.G."/>
            <person name="Yang W.F."/>
            <person name="Lam T.T."/>
            <person name="Chang Q.C."/>
            <person name="Ding S.J."/>
            <person name="Wang X.J."/>
            <person name="Zhu J.G."/>
            <person name="Ruan X.D."/>
            <person name="Zhao L."/>
            <person name="Wei J.T."/>
            <person name="Ye R.Z."/>
            <person name="Que T.C."/>
            <person name="Du C.H."/>
            <person name="Zhou Y.H."/>
            <person name="Cheng J.X."/>
            <person name="Dai P.F."/>
            <person name="Guo W.B."/>
            <person name="Han X.H."/>
            <person name="Huang E.J."/>
            <person name="Li L.F."/>
            <person name="Wei W."/>
            <person name="Gao Y.C."/>
            <person name="Liu J.Z."/>
            <person name="Shao H.Z."/>
            <person name="Wang X."/>
            <person name="Wang C.C."/>
            <person name="Yang T.C."/>
            <person name="Huo Q.B."/>
            <person name="Li W."/>
            <person name="Chen H.Y."/>
            <person name="Chen S.E."/>
            <person name="Zhou L.G."/>
            <person name="Ni X.B."/>
            <person name="Tian J.H."/>
            <person name="Sheng Y."/>
            <person name="Liu T."/>
            <person name="Pan Y.S."/>
            <person name="Xia L.Y."/>
            <person name="Li J."/>
            <person name="Zhao F."/>
            <person name="Cao W.C."/>
        </authorList>
    </citation>
    <scope>NUCLEOTIDE SEQUENCE [LARGE SCALE GENOMIC DNA]</scope>
    <source>
        <strain evidence="16">HaeL-2018</strain>
    </source>
</reference>
<dbReference type="OMA" id="VEDEPAC"/>
<evidence type="ECO:0000256" key="10">
    <source>
        <dbReference type="ARBA" id="ARBA00023002"/>
    </source>
</evidence>
<evidence type="ECO:0000256" key="14">
    <source>
        <dbReference type="PIRSR" id="PIRSR602401-1"/>
    </source>
</evidence>
<dbReference type="Proteomes" id="UP000821853">
    <property type="component" value="Chromosome 5"/>
</dbReference>
<dbReference type="GO" id="GO:0020037">
    <property type="term" value="F:heme binding"/>
    <property type="evidence" value="ECO:0007669"/>
    <property type="project" value="InterPro"/>
</dbReference>
<keyword evidence="11 14" id="KW-0408">Iron</keyword>
<evidence type="ECO:0000256" key="4">
    <source>
        <dbReference type="ARBA" id="ARBA00004406"/>
    </source>
</evidence>
<protein>
    <recommendedName>
        <fullName evidence="18">Cytochrome P450</fullName>
    </recommendedName>
</protein>
<dbReference type="InterPro" id="IPR017972">
    <property type="entry name" value="Cyt_P450_CS"/>
</dbReference>
<evidence type="ECO:0000256" key="15">
    <source>
        <dbReference type="RuleBase" id="RU000461"/>
    </source>
</evidence>
<dbReference type="PANTHER" id="PTHR24300:SF375">
    <property type="entry name" value="CYTOCHROME P450 FAMILY"/>
    <property type="match status" value="1"/>
</dbReference>
<evidence type="ECO:0000313" key="16">
    <source>
        <dbReference type="EMBL" id="KAH9375014.1"/>
    </source>
</evidence>
<keyword evidence="9" id="KW-0492">Microsome</keyword>
<dbReference type="EMBL" id="JABSTR010000007">
    <property type="protein sequence ID" value="KAH9375014.1"/>
    <property type="molecule type" value="Genomic_DNA"/>
</dbReference>
<dbReference type="SUPFAM" id="SSF48264">
    <property type="entry name" value="Cytochrome P450"/>
    <property type="match status" value="1"/>
</dbReference>
<evidence type="ECO:0000256" key="2">
    <source>
        <dbReference type="ARBA" id="ARBA00003690"/>
    </source>
</evidence>
<dbReference type="PROSITE" id="PS00086">
    <property type="entry name" value="CYTOCHROME_P450"/>
    <property type="match status" value="1"/>
</dbReference>
<organism evidence="16 17">
    <name type="scientific">Haemaphysalis longicornis</name>
    <name type="common">Bush tick</name>
    <dbReference type="NCBI Taxonomy" id="44386"/>
    <lineage>
        <taxon>Eukaryota</taxon>
        <taxon>Metazoa</taxon>
        <taxon>Ecdysozoa</taxon>
        <taxon>Arthropoda</taxon>
        <taxon>Chelicerata</taxon>
        <taxon>Arachnida</taxon>
        <taxon>Acari</taxon>
        <taxon>Parasitiformes</taxon>
        <taxon>Ixodida</taxon>
        <taxon>Ixodoidea</taxon>
        <taxon>Ixodidae</taxon>
        <taxon>Haemaphysalinae</taxon>
        <taxon>Haemaphysalis</taxon>
    </lineage>
</organism>
<dbReference type="Pfam" id="PF00067">
    <property type="entry name" value="p450"/>
    <property type="match status" value="1"/>
</dbReference>
<evidence type="ECO:0000256" key="5">
    <source>
        <dbReference type="ARBA" id="ARBA00010617"/>
    </source>
</evidence>
<evidence type="ECO:0000256" key="7">
    <source>
        <dbReference type="ARBA" id="ARBA00022723"/>
    </source>
</evidence>
<sequence length="433" mass="49926">MGRLKLNFKRIVVLNDIRSVKDFYKKDEVLKRPECFDPGRNTLPGLATFNGEVWAANKRFCMTMLHDLGFAKTSMEEHMMTEFRRTAAELEEARGAPLSVGSLLMRTALNNILKFFIGSGFPDESDAQTQLLHVVNRVQIAMLNDGIVQFVPGVIRALLQLLPFTRKSRLEAATKELYDFLGQLIQNYKGRLEENKDQSFVGGYLKKIEEARKDPSPKFQYRYLIGNMASFIAAGTTSVSTSMECLFVLLAMHEDGIQAIVRREIDEAVGRQRLPTWDDRKRTPFTMACVWELERWKRRFPTGAARETSDDVVVDNLFIPKGTMVLLNMFAVHNDPKYWKEPERFDPNRFLNDDGSFRSPKPDSAIPFSFGKRSCPGETFALMEIYLLLTFLMQKFRVTLDNPPQSDRDDKDLKFYKFDNLKLRFQPRLSGQF</sequence>